<dbReference type="InterPro" id="IPR025679">
    <property type="entry name" value="Imm2"/>
</dbReference>
<name>A0A1Q4NYI9_SERMA</name>
<comment type="caution">
    <text evidence="1">The sequence shown here is derived from an EMBL/GenBank/DDBJ whole genome shotgun (WGS) entry which is preliminary data.</text>
</comment>
<dbReference type="AlphaFoldDB" id="A0A1Q4NYI9"/>
<reference evidence="1 2" key="1">
    <citation type="submission" date="2016-09" db="EMBL/GenBank/DDBJ databases">
        <title>Serratia marcescens MSU-97 and epiphytic antimycotic-producing bacteria.</title>
        <authorList>
            <person name="Matilla M.A."/>
        </authorList>
    </citation>
    <scope>NUCLEOTIDE SEQUENCE [LARGE SCALE GENOMIC DNA]</scope>
    <source>
        <strain evidence="1 2">MSU-97</strain>
    </source>
</reference>
<dbReference type="Proteomes" id="UP000185770">
    <property type="component" value="Unassembled WGS sequence"/>
</dbReference>
<dbReference type="EMBL" id="MJAO01000014">
    <property type="protein sequence ID" value="OKB65907.1"/>
    <property type="molecule type" value="Genomic_DNA"/>
</dbReference>
<sequence length="124" mass="14118">MSVMSYDEIRSSFAHSSYVYCREIIDLLKDGGNHGVCDTSDQAFAYESLEGSFEEPIECLMLELVTLIFMAGRCSDKTVKFHTDIILKILSENDLFEILKDVTEDDKNEILNDLRLLGLIDKPE</sequence>
<gene>
    <name evidence="1" type="ORF">BHU62_14730</name>
</gene>
<proteinExistence type="predicted"/>
<evidence type="ECO:0000313" key="2">
    <source>
        <dbReference type="Proteomes" id="UP000185770"/>
    </source>
</evidence>
<dbReference type="Pfam" id="PF14426">
    <property type="entry name" value="Imm2"/>
    <property type="match status" value="1"/>
</dbReference>
<evidence type="ECO:0000313" key="1">
    <source>
        <dbReference type="EMBL" id="OKB65907.1"/>
    </source>
</evidence>
<dbReference type="OrthoDB" id="5682000at2"/>
<accession>A0A1Q4NYI9</accession>
<organism evidence="1 2">
    <name type="scientific">Serratia marcescens</name>
    <dbReference type="NCBI Taxonomy" id="615"/>
    <lineage>
        <taxon>Bacteria</taxon>
        <taxon>Pseudomonadati</taxon>
        <taxon>Pseudomonadota</taxon>
        <taxon>Gammaproteobacteria</taxon>
        <taxon>Enterobacterales</taxon>
        <taxon>Yersiniaceae</taxon>
        <taxon>Serratia</taxon>
    </lineage>
</organism>
<protein>
    <submittedName>
        <fullName evidence="1">Uncharacterized protein</fullName>
    </submittedName>
</protein>